<organism evidence="1 2">
    <name type="scientific">Chlorella vulgaris</name>
    <name type="common">Green alga</name>
    <dbReference type="NCBI Taxonomy" id="3077"/>
    <lineage>
        <taxon>Eukaryota</taxon>
        <taxon>Viridiplantae</taxon>
        <taxon>Chlorophyta</taxon>
        <taxon>core chlorophytes</taxon>
        <taxon>Trebouxiophyceae</taxon>
        <taxon>Chlorellales</taxon>
        <taxon>Chlorellaceae</taxon>
        <taxon>Chlorella clade</taxon>
        <taxon>Chlorella</taxon>
    </lineage>
</organism>
<protein>
    <submittedName>
        <fullName evidence="1">Uncharacterized protein</fullName>
    </submittedName>
</protein>
<reference evidence="1" key="1">
    <citation type="journal article" date="2019" name="Plant J.">
        <title>Chlorella vulgaris genome assembly and annotation reveals the molecular basis for metabolic acclimation to high light conditions.</title>
        <authorList>
            <person name="Cecchin M."/>
            <person name="Marcolungo L."/>
            <person name="Rossato M."/>
            <person name="Girolomoni L."/>
            <person name="Cosentino E."/>
            <person name="Cuine S."/>
            <person name="Li-Beisson Y."/>
            <person name="Delledonne M."/>
            <person name="Ballottari M."/>
        </authorList>
    </citation>
    <scope>NUCLEOTIDE SEQUENCE</scope>
    <source>
        <strain evidence="1">211/11P</strain>
    </source>
</reference>
<reference evidence="1" key="2">
    <citation type="submission" date="2020-11" db="EMBL/GenBank/DDBJ databases">
        <authorList>
            <person name="Cecchin M."/>
            <person name="Marcolungo L."/>
            <person name="Rossato M."/>
            <person name="Girolomoni L."/>
            <person name="Cosentino E."/>
            <person name="Cuine S."/>
            <person name="Li-Beisson Y."/>
            <person name="Delledonne M."/>
            <person name="Ballottari M."/>
        </authorList>
    </citation>
    <scope>NUCLEOTIDE SEQUENCE</scope>
    <source>
        <strain evidence="1">211/11P</strain>
        <tissue evidence="1">Whole cell</tissue>
    </source>
</reference>
<dbReference type="EMBL" id="SIDB01000011">
    <property type="protein sequence ID" value="KAI3426003.1"/>
    <property type="molecule type" value="Genomic_DNA"/>
</dbReference>
<dbReference type="Proteomes" id="UP001055712">
    <property type="component" value="Unassembled WGS sequence"/>
</dbReference>
<sequence length="145" mass="15670">MCADVFKAFVESSNEGAGAGMTAQVVNAFVTDADGPLPGPLHPPHLMWRLHPYSYWSKALGTNPERGSNAFVASLTANLTLLHLDGDETVGNALLEALCPKQCVMVQHRDWTEQHMDAPAITHAGNIRQRAGAITHRQGQFGRPS</sequence>
<evidence type="ECO:0000313" key="1">
    <source>
        <dbReference type="EMBL" id="KAI3426003.1"/>
    </source>
</evidence>
<name>A0A9D4THT7_CHLVU</name>
<comment type="caution">
    <text evidence="1">The sequence shown here is derived from an EMBL/GenBank/DDBJ whole genome shotgun (WGS) entry which is preliminary data.</text>
</comment>
<proteinExistence type="predicted"/>
<keyword evidence="2" id="KW-1185">Reference proteome</keyword>
<accession>A0A9D4THT7</accession>
<dbReference type="AlphaFoldDB" id="A0A9D4THT7"/>
<gene>
    <name evidence="1" type="ORF">D9Q98_007971</name>
</gene>
<evidence type="ECO:0000313" key="2">
    <source>
        <dbReference type="Proteomes" id="UP001055712"/>
    </source>
</evidence>